<keyword evidence="3" id="KW-0597">Phosphoprotein</keyword>
<dbReference type="InterPro" id="IPR006162">
    <property type="entry name" value="Ppantetheine_attach_site"/>
</dbReference>
<evidence type="ECO:0000256" key="4">
    <source>
        <dbReference type="ARBA" id="ARBA00022737"/>
    </source>
</evidence>
<dbReference type="SUPFAM" id="SSF47336">
    <property type="entry name" value="ACP-like"/>
    <property type="match status" value="4"/>
</dbReference>
<dbReference type="InterPro" id="IPR025110">
    <property type="entry name" value="AMP-bd_C"/>
</dbReference>
<dbReference type="Pfam" id="PF00975">
    <property type="entry name" value="Thioesterase"/>
    <property type="match status" value="1"/>
</dbReference>
<feature type="domain" description="Carrier" evidence="7">
    <location>
        <begin position="4241"/>
        <end position="4316"/>
    </location>
</feature>
<dbReference type="Proteomes" id="UP000317039">
    <property type="component" value="Chromosome"/>
</dbReference>
<name>A0A516NHM6_9NOCA</name>
<dbReference type="InterPro" id="IPR000873">
    <property type="entry name" value="AMP-dep_synth/lig_dom"/>
</dbReference>
<evidence type="ECO:0000313" key="9">
    <source>
        <dbReference type="Proteomes" id="UP000317039"/>
    </source>
</evidence>
<dbReference type="InterPro" id="IPR036736">
    <property type="entry name" value="ACP-like_sf"/>
</dbReference>
<dbReference type="Gene3D" id="3.30.300.30">
    <property type="match status" value="3"/>
</dbReference>
<dbReference type="InterPro" id="IPR009081">
    <property type="entry name" value="PP-bd_ACP"/>
</dbReference>
<dbReference type="Pfam" id="PF00668">
    <property type="entry name" value="Condensation"/>
    <property type="match status" value="5"/>
</dbReference>
<keyword evidence="5" id="KW-0045">Antibiotic biosynthesis</keyword>
<dbReference type="PROSITE" id="PS00012">
    <property type="entry name" value="PHOSPHOPANTETHEINE"/>
    <property type="match status" value="3"/>
</dbReference>
<dbReference type="InterPro" id="IPR010060">
    <property type="entry name" value="NRPS_synth"/>
</dbReference>
<dbReference type="PANTHER" id="PTHR45527:SF1">
    <property type="entry name" value="FATTY ACID SYNTHASE"/>
    <property type="match status" value="1"/>
</dbReference>
<dbReference type="GO" id="GO:0031177">
    <property type="term" value="F:phosphopantetheine binding"/>
    <property type="evidence" value="ECO:0007669"/>
    <property type="project" value="InterPro"/>
</dbReference>
<dbReference type="InterPro" id="IPR020845">
    <property type="entry name" value="AMP-binding_CS"/>
</dbReference>
<dbReference type="InterPro" id="IPR045851">
    <property type="entry name" value="AMP-bd_C_sf"/>
</dbReference>
<protein>
    <submittedName>
        <fullName evidence="8">Amino acid adenylation domain-containing protein</fullName>
    </submittedName>
</protein>
<dbReference type="GO" id="GO:0043041">
    <property type="term" value="P:amino acid activation for nonribosomal peptide biosynthetic process"/>
    <property type="evidence" value="ECO:0007669"/>
    <property type="project" value="TreeGrafter"/>
</dbReference>
<dbReference type="InterPro" id="IPR020802">
    <property type="entry name" value="TesA-like"/>
</dbReference>
<dbReference type="InterPro" id="IPR042099">
    <property type="entry name" value="ANL_N_sf"/>
</dbReference>
<dbReference type="SUPFAM" id="SSF52777">
    <property type="entry name" value="CoA-dependent acyltransferases"/>
    <property type="match status" value="10"/>
</dbReference>
<evidence type="ECO:0000259" key="7">
    <source>
        <dbReference type="PROSITE" id="PS50075"/>
    </source>
</evidence>
<dbReference type="SMART" id="SM00823">
    <property type="entry name" value="PKS_PP"/>
    <property type="match status" value="4"/>
</dbReference>
<dbReference type="SUPFAM" id="SSF56801">
    <property type="entry name" value="Acetyl-CoA synthetase-like"/>
    <property type="match status" value="3"/>
</dbReference>
<dbReference type="Pfam" id="PF13193">
    <property type="entry name" value="AMP-binding_C"/>
    <property type="match status" value="2"/>
</dbReference>
<dbReference type="PROSITE" id="PS00455">
    <property type="entry name" value="AMP_BINDING"/>
    <property type="match status" value="3"/>
</dbReference>
<dbReference type="SUPFAM" id="SSF53474">
    <property type="entry name" value="alpha/beta-Hydrolases"/>
    <property type="match status" value="1"/>
</dbReference>
<dbReference type="CDD" id="cd19540">
    <property type="entry name" value="LCL_NRPS-like"/>
    <property type="match status" value="2"/>
</dbReference>
<dbReference type="GO" id="GO:0044550">
    <property type="term" value="P:secondary metabolite biosynthetic process"/>
    <property type="evidence" value="ECO:0007669"/>
    <property type="project" value="TreeGrafter"/>
</dbReference>
<dbReference type="GO" id="GO:0072330">
    <property type="term" value="P:monocarboxylic acid biosynthetic process"/>
    <property type="evidence" value="ECO:0007669"/>
    <property type="project" value="UniProtKB-ARBA"/>
</dbReference>
<dbReference type="CDD" id="cd05930">
    <property type="entry name" value="A_NRPS"/>
    <property type="match status" value="1"/>
</dbReference>
<dbReference type="InterPro" id="IPR001031">
    <property type="entry name" value="Thioesterase"/>
</dbReference>
<proteinExistence type="predicted"/>
<dbReference type="GO" id="GO:0003824">
    <property type="term" value="F:catalytic activity"/>
    <property type="evidence" value="ECO:0007669"/>
    <property type="project" value="InterPro"/>
</dbReference>
<dbReference type="Gene3D" id="3.40.50.1820">
    <property type="entry name" value="alpha/beta hydrolase"/>
    <property type="match status" value="1"/>
</dbReference>
<dbReference type="GO" id="GO:0017000">
    <property type="term" value="P:antibiotic biosynthetic process"/>
    <property type="evidence" value="ECO:0007669"/>
    <property type="project" value="UniProtKB-KW"/>
</dbReference>
<evidence type="ECO:0000256" key="3">
    <source>
        <dbReference type="ARBA" id="ARBA00022553"/>
    </source>
</evidence>
<dbReference type="Gene3D" id="1.10.1200.10">
    <property type="entry name" value="ACP-like"/>
    <property type="match status" value="3"/>
</dbReference>
<dbReference type="FunFam" id="1.10.1200.10:FF:000016">
    <property type="entry name" value="Non-ribosomal peptide synthase"/>
    <property type="match status" value="1"/>
</dbReference>
<dbReference type="KEGG" id="nod:FOH10_06145"/>
<dbReference type="NCBIfam" id="NF003417">
    <property type="entry name" value="PRK04813.1"/>
    <property type="match status" value="4"/>
</dbReference>
<evidence type="ECO:0000313" key="8">
    <source>
        <dbReference type="EMBL" id="QDP78390.1"/>
    </source>
</evidence>
<dbReference type="InterPro" id="IPR023213">
    <property type="entry name" value="CAT-like_dom_sf"/>
</dbReference>
<dbReference type="NCBIfam" id="TIGR01733">
    <property type="entry name" value="AA-adenyl-dom"/>
    <property type="match status" value="3"/>
</dbReference>
<feature type="domain" description="Carrier" evidence="7">
    <location>
        <begin position="3682"/>
        <end position="3757"/>
    </location>
</feature>
<feature type="region of interest" description="Disordered" evidence="6">
    <location>
        <begin position="597"/>
        <end position="618"/>
    </location>
</feature>
<dbReference type="Pfam" id="PF00501">
    <property type="entry name" value="AMP-binding"/>
    <property type="match status" value="3"/>
</dbReference>
<dbReference type="SMART" id="SM00824">
    <property type="entry name" value="PKS_TE"/>
    <property type="match status" value="1"/>
</dbReference>
<dbReference type="Pfam" id="PF00550">
    <property type="entry name" value="PP-binding"/>
    <property type="match status" value="4"/>
</dbReference>
<reference evidence="8 9" key="1">
    <citation type="submission" date="2019-07" db="EMBL/GenBank/DDBJ databases">
        <title>Complete Genome Sequence and Methylome Analysis of Nocardia otitidis-caviarum NEB252.</title>
        <authorList>
            <person name="Fomenkov A."/>
            <person name="Anton B.P."/>
            <person name="Vincze T."/>
            <person name="Roberts R.J."/>
        </authorList>
    </citation>
    <scope>NUCLEOTIDE SEQUENCE [LARGE SCALE GENOMIC DNA]</scope>
    <source>
        <strain evidence="8 9">NEB252</strain>
    </source>
</reference>
<dbReference type="RefSeq" id="WP_143979986.1">
    <property type="nucleotide sequence ID" value="NZ_CP041695.1"/>
</dbReference>
<dbReference type="UniPathway" id="UPA00011"/>
<dbReference type="InterPro" id="IPR029058">
    <property type="entry name" value="AB_hydrolase_fold"/>
</dbReference>
<feature type="domain" description="Carrier" evidence="7">
    <location>
        <begin position="2638"/>
        <end position="2713"/>
    </location>
</feature>
<gene>
    <name evidence="8" type="ORF">FOH10_06145</name>
</gene>
<evidence type="ECO:0000256" key="5">
    <source>
        <dbReference type="ARBA" id="ARBA00023194"/>
    </source>
</evidence>
<dbReference type="Gene3D" id="3.40.50.12780">
    <property type="entry name" value="N-terminal domain of ligase-like"/>
    <property type="match status" value="3"/>
</dbReference>
<dbReference type="GO" id="GO:0005829">
    <property type="term" value="C:cytosol"/>
    <property type="evidence" value="ECO:0007669"/>
    <property type="project" value="TreeGrafter"/>
</dbReference>
<keyword evidence="2" id="KW-0596">Phosphopantetheine</keyword>
<accession>A0A516NHM6</accession>
<keyword evidence="4" id="KW-0677">Repeat</keyword>
<dbReference type="EMBL" id="CP041695">
    <property type="protein sequence ID" value="QDP78390.1"/>
    <property type="molecule type" value="Genomic_DNA"/>
</dbReference>
<evidence type="ECO:0000256" key="6">
    <source>
        <dbReference type="SAM" id="MobiDB-lite"/>
    </source>
</evidence>
<sequence length="4577" mass="484623">MTREVTAQATATVFPLSPAQSGMWYAQQLDPSVPLSEAQYIEMRGPLDRERLRTAAITAAREFGSGVLRLVEIDGEPHQVVDPSLETAVGYLDLSGRPDPMAAALEWMRAEVAEPIDLLGDRVGMTVVLKVGADHHLWYSRAHHILIDGFGSVSMLYRVAELYNAATRGESAPPSSAASLLEVHEAEVAYRNSSRYRADQRYWREIVAGMPERCSLVSATAPARALAREQRGELSPERAARLEAAARRFDASSATLVMAALALYYARLTAMDEVVISLPVSGRTTALLRRSGGMIANVVPLRVPVPDRGTVGDVMEALRVAASGALRHQRFRHEDMRDGAEDQPEFGRGLVGPVVNIMLFPRGIDFEGVESSLHVLTSGPIEDLFVNFYQHGADAPIHVDFAANPRLYDEDSLGRHHGRFLTLLESLLDAAPATPLSELAYRSLADEAVSRGAFGPRPPRPRLLPDILRDGLRRAGRDAVAVVSGNRRLTYGELDALSDRLAHRLIAAGAATGVRVGPETPVLLALPRSVAAVVAVWAVTKTGAAFVPLGTALPGDRVLRIAGECDARLGLTVAETLPGLPGSVGWLVLEADSGEPVEVAGGGPEPQSWGSRGAEPQGPLSRARIDNSAYLVFTSGSTGVPKGVVVTHRGLAGLAAAIVDAYDVTPGSRVLQCLNPGFDAAVLEWLQAFAAGATLVVADADPVLGGDMARIVREYGVTQVCSTPAVLATLDPGALDGVRAVSTGGEPCPPELVARFGPGRRLLNSYGPSETTVAVTYTAALLPGVPAGLGNPIPGVGVLVLDRLLRPVPIGVVGELYVAGAGVARGYAGRPGLTAQRFVAAPSGERVYRTGDLVRWTAPGVLEYVGRGDFQVKLRGMRIELGEIDAVLDAHPGVEIAVTVARPIGAGTALASYVVPVAGARIGEPELLEHAARRLPPYMVPATVTVLGALPLTGNGKVDRAALPEPVVASPVRRRAAATEAERLLCELFGEVLGSGPVDPESSFFALGGDSIMAIGLVSRARAAGLVFSARDVFEHRTPAALAAAAHRTSDAPRRLPELPGGGVGRMPLTPIAAWLLARPGWERFAQSMVVRLPIGIEPAALARTVQGLLDRHDMLRARVVESVAGPVLEVPPPQVADAERLLTRVPCGDPDPRVDRELAEAVRRLDPRGGRMLALTWLDPGPAASGRLIVAAHHLACDAVSWRILLPDLMTAWSRTCTGHAADLPETGTSVRTWAHVLHALAVDEDADGLPEGFADRFGGLEHWRAVLAPDPVLGRRRLDPAVDTHRTAGRIRVELPEAETEVLLTRVAAAYRCGVEEALLAGLVLALARFRARRGRPDAETVVTVERHGRDEAVAPGAELSRTVGWFTRQVPLRIGPAAETVAAVVKTVKEQVRSVPAGGVGYGLLRYLNPAGGDLAALPEPQIGFNYLGQIPGAAVEADWMPVGMTDRLGGHAHPDMPLAAVLSVDAAALVTERGTRLHAVWQYACAAIDHEAADELAHDWLAAVTEIARRLTEPEAGGRTPSDLPLVATTQAEIDSWEARFGHLDDVWPLTPLQRGLLFQAQLAPDGLDGYSVQAVIDIEAELDRDRLAAAAAALVRRHPALRAAFVQTAETAVQVIVSDVEVPWTELDAHGATDAELDELAARQLRIPFEVDRPPLLRFACIAVAPIRFRLVITNHHLILDGWSMPLLFGDLVALYETGGSDTGFAEPPAPRRYLEWLAARPRDPARAAWTSALAGLDGPTLAAPSAPRGEAATAPVAHEVPLPEGCAARLRRAAADREVTVNTLVQVAWALLLAELTGDTDIVFGATVSGRPPELPGSDRMIGMLVNTVPVRITLRPAESVTDLLTRVRAEQSALAEHHTLGLDEIQALAGIGPLFDTATVFESYPVDAAALTAATRQARLRVTGIRGHDGTHYPLALATYAGDGLRLVLSRSPRHFDADQAESMARALSRILTTLADGDNLRTAEIRGTADRGHTEWSGSPALPPRLLPDLLTATGSPDALAATMATPNPTVPARRGEPVAGDVGRGGGVEPGSSGHATPGSNVHGGDGFGTTAVTYAQLDELSNRLARVLIRAGAGPERTVLLALPRSVDQMIALWAVAKTGAAFVPVDCEQPAARTAAIAAECGAVLGVSAAGADAALPDSVRWLLLDDPETGAATAAVSGAAVDDTARLAPLRPEHPAYVVFTSGSTGTPKGVVVTHAGLVNLVAAAASNGRIGPDSRLLHALNPSFDAAILVWLSAFALGATLVIAPLEASAGGELADAIATGAPTHLICTPGVLATLRDEQLRGVAMAIVGGELCPPALVARLGSTRALVNSYGPAETSVAVSFGDPMTPDTAAVVGAPVPGATLLVLDRWLRPVPVGTVGELYVRGPGLARGYAGRTALTASRFVADPFTVGQRLYRTGDLVRHTAPGALEYVGRGDSQVKVRGIRVEPGEVDSALTAHPQVESAVTVARPTRAGTTALCSYITFRTPTAAEPPLFAGSSVPLSGTGSSVPLSDTEPTFPPQVAESAAPLSDTAPTVSPSDTEPSVPSQDAEPAVSPSDAEPSVPSQDAEPAVSPSDAEPSVPSQDAAPAVPPSVTELTAWLSARLPRYLVPSSITVLPELPRTASGKVDLRALPEPEAPHTEYVAPTGTAAVVADTFAEVLHADHVGARDDFFALGGDSLLAARVAARLSAALHTTVPVRTLFEAPVVADLARRLDTATTAAPPPLVSGPRPDRIPLSPAQQRMWFVNRYDPTSPAYNIPLALRLSGDLDRTALRHALSDVLERHEALRTVYPDIDGVGSQRIVAAAAVELDLTPIPVRAADIGAAVAAAVGTGFDVTASVPLRLRLFRVEGTDDFVLVVVAHHITLDGYSMAPLVRDVVTAYTARVRGAAPAWQPLPVQYADYALWQHTRLGAADDPESLLHHQLRYWSDVLADAPDQLDLPTDRPRPARASHRAAEVSDRLDADLTAAMDHCARTRRATPFMVLHAALSVLLARLSGARDVVIGTPIAGRGDRELDDLVGMFVNTLALRTDIRAEEGFGALLERVRRTDLEAFGHADLPFERLVEELAPARSAARHPITQVMLVFQNLTHPEFTLPGLRVAPLELPRTVSRFDLSLTVSGGADGMELRCDYATDLFDATTVRMLLRRLVRLLTVVTADPARPVGDIELCTETELRRQRTHTPPVATPRPLADLLAEAVAANPDGVAVRCADRQLTYRELDTRAERLARQLTRAGAGPETVVAVGIPRSLESVLAVWAVTRTGAAFVPVDPSYPPERITHIIDTAGVRLGLTVPACRDRLPATVHWWNLDSRHPDDADIGPTAAEQHRPPPRIRPEHPAYVLFTSGSTGAPKGVLVTHAGLANMAAAQRKRCHLTSDSRVLHVASPSFDASVLELVMAASAAATLVVAPPTVFAGSELADLLAREQVSHIALTPSALATVDPAGLDALRVIINGGEPCPPELVAAWSAPGRAHYNDYGPTEATVWATGSAALHPGDTVTIGTPAPGVRAVILDARLRPVPDGVVGELYLSGITLARGYIGRGDLTAARFVADPYGAAGERMYRTGDLVRRRGTELEYLGRTDNQVKLRGLRIELGEVEAALTADPAVAHAVAVVRADGRGDALVAYVLGAAGPPDVAQLKRAVAQRLPSYMVPSAIVVLDSLPRSANGKLDLDALPAPQHTAVERRAPETAAERAVATAFQEVLAVERVWLDDDFFALGGNSLIATRVVARLGAALDAAVPVRALFDAPTVAELAELVTSGATSGRTRPGPRPRPERIPLSAAQRRMWFLNRYDPESPAYNIPAAFDITGALDISALRAALDDVVARHEILRIRYPVDADGLPRQEILAPAPGMTPVRELEVAADELDDMLAARLSRGFDLTRETPLRVWVLRLAPEHAVLAMAVHHIAADGWSMGPLARDVLAAYASRLSGEPPRWTPLPLQYADYALWQHDLLGAADDPAGLAHRQLEFWRTTLDGLPERHAIPTDRPRPATPSGSGDRIAFTIPAEVHDRVHVLSRAAGASPFMVAHTALAVLLARLSGVPDIAIGSVVAGRGDGELDDLVGMFVNTVVLRSHLDPALSFTAALSDTRRADLAAYGNLDLPFEQVVEALAPTRDTAHHPLFQVLLAFQNLPPAATALPGLHVRPLDTAVPGAKFDLEWMLAEHFGPAGEPAGITGSLIFATDLFDRTTAQTMADGLERLIEAATTAPESTLAELTGWTGVATATAVPTVHGRPEPVPLRPYRAPRTELERLVVDAFEAVLENPRIGLDDNFFDHGGNSMAAVRLAERLRASTGDAVPLHLMFAAPTPAALARRLSESTPDSAADILLPLRSTGTAPALFCLHPAIGLAWCYAGLVRYIDPARPVHGIQSPGIPDGGTVGDLATRYADEIQRTQPNGPYHLLGYSAGGLLAHAVAVELRRRGAPVPSLIMMDARADVEVTDDRMPAPELLLAEFGGVDVPEGVALTAERAAELLRSTTGAASALTAADLDRLYRDLRHLLHRIGAHRPEVFDGDVLFFTAAAGPPEPNVDTWIPYVDGEIHEVTLDFEHNRLITPEALADIGPRVDAYLAGHRSPSAPRD</sequence>
<organism evidence="8 9">
    <name type="scientific">Nocardia otitidiscaviarum</name>
    <dbReference type="NCBI Taxonomy" id="1823"/>
    <lineage>
        <taxon>Bacteria</taxon>
        <taxon>Bacillati</taxon>
        <taxon>Actinomycetota</taxon>
        <taxon>Actinomycetes</taxon>
        <taxon>Mycobacteriales</taxon>
        <taxon>Nocardiaceae</taxon>
        <taxon>Nocardia</taxon>
    </lineage>
</organism>
<evidence type="ECO:0000256" key="1">
    <source>
        <dbReference type="ARBA" id="ARBA00001957"/>
    </source>
</evidence>
<evidence type="ECO:0000256" key="2">
    <source>
        <dbReference type="ARBA" id="ARBA00022450"/>
    </source>
</evidence>
<dbReference type="Gene3D" id="3.30.559.10">
    <property type="entry name" value="Chloramphenicol acetyltransferase-like domain"/>
    <property type="match status" value="5"/>
</dbReference>
<dbReference type="PANTHER" id="PTHR45527">
    <property type="entry name" value="NONRIBOSOMAL PEPTIDE SYNTHETASE"/>
    <property type="match status" value="1"/>
</dbReference>
<feature type="domain" description="Carrier" evidence="7">
    <location>
        <begin position="976"/>
        <end position="1050"/>
    </location>
</feature>
<dbReference type="NCBIfam" id="TIGR01720">
    <property type="entry name" value="NRPS-para261"/>
    <property type="match status" value="1"/>
</dbReference>
<dbReference type="GeneID" id="80331975"/>
<feature type="compositionally biased region" description="Polar residues" evidence="6">
    <location>
        <begin position="2498"/>
        <end position="2509"/>
    </location>
</feature>
<dbReference type="InterPro" id="IPR001242">
    <property type="entry name" value="Condensation_dom"/>
</dbReference>
<dbReference type="InterPro" id="IPR010071">
    <property type="entry name" value="AA_adenyl_dom"/>
</dbReference>
<feature type="compositionally biased region" description="Polar residues" evidence="6">
    <location>
        <begin position="2526"/>
        <end position="2541"/>
    </location>
</feature>
<dbReference type="PROSITE" id="PS50075">
    <property type="entry name" value="CARRIER"/>
    <property type="match status" value="4"/>
</dbReference>
<dbReference type="GO" id="GO:0008610">
    <property type="term" value="P:lipid biosynthetic process"/>
    <property type="evidence" value="ECO:0007669"/>
    <property type="project" value="UniProtKB-ARBA"/>
</dbReference>
<dbReference type="Gene3D" id="3.30.559.30">
    <property type="entry name" value="Nonribosomal peptide synthetase, condensation domain"/>
    <property type="match status" value="5"/>
</dbReference>
<feature type="region of interest" description="Disordered" evidence="6">
    <location>
        <begin position="2498"/>
        <end position="2584"/>
    </location>
</feature>
<dbReference type="InterPro" id="IPR020806">
    <property type="entry name" value="PKS_PP-bd"/>
</dbReference>
<feature type="region of interest" description="Disordered" evidence="6">
    <location>
        <begin position="1974"/>
        <end position="2054"/>
    </location>
</feature>
<comment type="cofactor">
    <cofactor evidence="1">
        <name>pantetheine 4'-phosphate</name>
        <dbReference type="ChEBI" id="CHEBI:47942"/>
    </cofactor>
</comment>